<reference evidence="1" key="1">
    <citation type="submission" date="2022-04" db="EMBL/GenBank/DDBJ databases">
        <title>Chromosome-scale genome assembly of Holotrichia oblita Faldermann.</title>
        <authorList>
            <person name="Rongchong L."/>
        </authorList>
    </citation>
    <scope>NUCLEOTIDE SEQUENCE</scope>
    <source>
        <strain evidence="1">81SQS9</strain>
    </source>
</reference>
<accession>A0ACB9TZW0</accession>
<protein>
    <submittedName>
        <fullName evidence="1">Uncharacterized protein</fullName>
    </submittedName>
</protein>
<proteinExistence type="predicted"/>
<name>A0ACB9TZW0_HOLOL</name>
<sequence>MGVNEASRQFGIPGATLRRRRKNGDLVKRQLGPASILGSINESKLVAHIRKLQQCGFAPTRSMVRSMAFDLAEKLKLKYNFNRESRKAGYPWLESFLRRNKELAIRKSEGVSAARALGMNRKDVASYFSLLENTLTEHDLMNKPGSVFNMDETGLQLNNTPEHVVAIKGSKNVAAVTSSEKGETISIIACCNAEGAFIPPVCIFKGKNKKAEFEDGMPPGAAVFMGDKSAYVTKELFLRWLKEQFVPRKPVGKVLLLLDGHSSH</sequence>
<keyword evidence="2" id="KW-1185">Reference proteome</keyword>
<comment type="caution">
    <text evidence="1">The sequence shown here is derived from an EMBL/GenBank/DDBJ whole genome shotgun (WGS) entry which is preliminary data.</text>
</comment>
<evidence type="ECO:0000313" key="2">
    <source>
        <dbReference type="Proteomes" id="UP001056778"/>
    </source>
</evidence>
<organism evidence="1 2">
    <name type="scientific">Holotrichia oblita</name>
    <name type="common">Chafer beetle</name>
    <dbReference type="NCBI Taxonomy" id="644536"/>
    <lineage>
        <taxon>Eukaryota</taxon>
        <taxon>Metazoa</taxon>
        <taxon>Ecdysozoa</taxon>
        <taxon>Arthropoda</taxon>
        <taxon>Hexapoda</taxon>
        <taxon>Insecta</taxon>
        <taxon>Pterygota</taxon>
        <taxon>Neoptera</taxon>
        <taxon>Endopterygota</taxon>
        <taxon>Coleoptera</taxon>
        <taxon>Polyphaga</taxon>
        <taxon>Scarabaeiformia</taxon>
        <taxon>Scarabaeidae</taxon>
        <taxon>Melolonthinae</taxon>
        <taxon>Holotrichia</taxon>
    </lineage>
</organism>
<dbReference type="EMBL" id="CM043015">
    <property type="protein sequence ID" value="KAI4472189.1"/>
    <property type="molecule type" value="Genomic_DNA"/>
</dbReference>
<gene>
    <name evidence="1" type="ORF">MML48_1g09561</name>
</gene>
<dbReference type="Proteomes" id="UP001056778">
    <property type="component" value="Chromosome 1"/>
</dbReference>
<evidence type="ECO:0000313" key="1">
    <source>
        <dbReference type="EMBL" id="KAI4472189.1"/>
    </source>
</evidence>